<keyword evidence="7" id="KW-1185">Reference proteome</keyword>
<sequence>MLAISPPLFSTIGWPFEGTISHNQHKDHFYKDITIDQLFHIKNQVEAENSTDPSQAISCDLSMVKKLVHNASERDRRKKINNLYSSIRSLLPVSDQM</sequence>
<feature type="non-terminal residue" evidence="6">
    <location>
        <position position="97"/>
    </location>
</feature>
<accession>A0A392N1A2</accession>
<keyword evidence="4" id="KW-0539">Nucleus</keyword>
<dbReference type="PROSITE" id="PS50888">
    <property type="entry name" value="BHLH"/>
    <property type="match status" value="1"/>
</dbReference>
<evidence type="ECO:0000256" key="3">
    <source>
        <dbReference type="ARBA" id="ARBA00023163"/>
    </source>
</evidence>
<evidence type="ECO:0000256" key="1">
    <source>
        <dbReference type="ARBA" id="ARBA00004123"/>
    </source>
</evidence>
<dbReference type="EMBL" id="LXQA010024762">
    <property type="protein sequence ID" value="MCH93362.1"/>
    <property type="molecule type" value="Genomic_DNA"/>
</dbReference>
<evidence type="ECO:0000313" key="6">
    <source>
        <dbReference type="EMBL" id="MCH93362.1"/>
    </source>
</evidence>
<dbReference type="AlphaFoldDB" id="A0A392N1A2"/>
<dbReference type="SUPFAM" id="SSF47459">
    <property type="entry name" value="HLH, helix-loop-helix DNA-binding domain"/>
    <property type="match status" value="1"/>
</dbReference>
<gene>
    <name evidence="6" type="ORF">A2U01_0014311</name>
</gene>
<evidence type="ECO:0000259" key="5">
    <source>
        <dbReference type="PROSITE" id="PS50888"/>
    </source>
</evidence>
<dbReference type="GO" id="GO:0046983">
    <property type="term" value="F:protein dimerization activity"/>
    <property type="evidence" value="ECO:0007669"/>
    <property type="project" value="InterPro"/>
</dbReference>
<comment type="subcellular location">
    <subcellularLocation>
        <location evidence="1">Nucleus</location>
    </subcellularLocation>
</comment>
<reference evidence="6 7" key="1">
    <citation type="journal article" date="2018" name="Front. Plant Sci.">
        <title>Red Clover (Trifolium pratense) and Zigzag Clover (T. medium) - A Picture of Genomic Similarities and Differences.</title>
        <authorList>
            <person name="Dluhosova J."/>
            <person name="Istvanek J."/>
            <person name="Nedelnik J."/>
            <person name="Repkova J."/>
        </authorList>
    </citation>
    <scope>NUCLEOTIDE SEQUENCE [LARGE SCALE GENOMIC DNA]</scope>
    <source>
        <strain evidence="7">cv. 10/8</strain>
        <tissue evidence="6">Leaf</tissue>
    </source>
</reference>
<keyword evidence="3" id="KW-0804">Transcription</keyword>
<dbReference type="Pfam" id="PF00010">
    <property type="entry name" value="HLH"/>
    <property type="match status" value="1"/>
</dbReference>
<proteinExistence type="predicted"/>
<dbReference type="InterPro" id="IPR011598">
    <property type="entry name" value="bHLH_dom"/>
</dbReference>
<dbReference type="InterPro" id="IPR036638">
    <property type="entry name" value="HLH_DNA-bd_sf"/>
</dbReference>
<evidence type="ECO:0000313" key="7">
    <source>
        <dbReference type="Proteomes" id="UP000265520"/>
    </source>
</evidence>
<comment type="caution">
    <text evidence="6">The sequence shown here is derived from an EMBL/GenBank/DDBJ whole genome shotgun (WGS) entry which is preliminary data.</text>
</comment>
<evidence type="ECO:0000256" key="2">
    <source>
        <dbReference type="ARBA" id="ARBA00023015"/>
    </source>
</evidence>
<evidence type="ECO:0000256" key="4">
    <source>
        <dbReference type="ARBA" id="ARBA00023242"/>
    </source>
</evidence>
<name>A0A392N1A2_9FABA</name>
<organism evidence="6 7">
    <name type="scientific">Trifolium medium</name>
    <dbReference type="NCBI Taxonomy" id="97028"/>
    <lineage>
        <taxon>Eukaryota</taxon>
        <taxon>Viridiplantae</taxon>
        <taxon>Streptophyta</taxon>
        <taxon>Embryophyta</taxon>
        <taxon>Tracheophyta</taxon>
        <taxon>Spermatophyta</taxon>
        <taxon>Magnoliopsida</taxon>
        <taxon>eudicotyledons</taxon>
        <taxon>Gunneridae</taxon>
        <taxon>Pentapetalae</taxon>
        <taxon>rosids</taxon>
        <taxon>fabids</taxon>
        <taxon>Fabales</taxon>
        <taxon>Fabaceae</taxon>
        <taxon>Papilionoideae</taxon>
        <taxon>50 kb inversion clade</taxon>
        <taxon>NPAAA clade</taxon>
        <taxon>Hologalegina</taxon>
        <taxon>IRL clade</taxon>
        <taxon>Trifolieae</taxon>
        <taxon>Trifolium</taxon>
    </lineage>
</organism>
<dbReference type="Gene3D" id="4.10.280.10">
    <property type="entry name" value="Helix-loop-helix DNA-binding domain"/>
    <property type="match status" value="1"/>
</dbReference>
<protein>
    <submittedName>
        <fullName evidence="6">Transcription factor ORG2-like protein</fullName>
    </submittedName>
</protein>
<keyword evidence="2" id="KW-0805">Transcription regulation</keyword>
<feature type="domain" description="BHLH" evidence="5">
    <location>
        <begin position="64"/>
        <end position="97"/>
    </location>
</feature>
<dbReference type="Proteomes" id="UP000265520">
    <property type="component" value="Unassembled WGS sequence"/>
</dbReference>
<dbReference type="GO" id="GO:0005634">
    <property type="term" value="C:nucleus"/>
    <property type="evidence" value="ECO:0007669"/>
    <property type="project" value="UniProtKB-SubCell"/>
</dbReference>